<evidence type="ECO:0000313" key="2">
    <source>
        <dbReference type="Proteomes" id="UP001565243"/>
    </source>
</evidence>
<sequence length="343" mass="37868">MSKNKALRTVTDRFSLVDSNRKHTPQNGRNYIVSAVRATLDSPEVKERIGLGEMFGYYGHTNRALYHRETGSLDLPESCTVTIDGQKVVLYNVPSNRTLDISVDDDGVVTHTQEILDTEPGRIVDGMERSMAGGWSWATTGPTQDGVSFMRGFSGVDYVATPNYVSLNRSPAMLESVTDVEQWRLDCLVNAGYATDSARSLLAHMDLMKRDDLMLESAYKAPVFESQILMLQGQLMHMQKAMSEQVAMLESANAIKDRREDLLKSAQCLLPVFMTDKQRKALLQMATPDDLQEVCAMFECITGGGLNTLPLGRKESHLPAPPSSKVNQSGPSLAIVPFGMNLL</sequence>
<protein>
    <submittedName>
        <fullName evidence="1">Head processing protein</fullName>
    </submittedName>
</protein>
<name>A0ABV4EDH4_9GAMM</name>
<comment type="caution">
    <text evidence="1">The sequence shown here is derived from an EMBL/GenBank/DDBJ whole genome shotgun (WGS) entry which is preliminary data.</text>
</comment>
<keyword evidence="2" id="KW-1185">Reference proteome</keyword>
<proteinExistence type="predicted"/>
<dbReference type="RefSeq" id="WP_369896632.1">
    <property type="nucleotide sequence ID" value="NZ_JBGFFX010000017.1"/>
</dbReference>
<organism evidence="1 2">
    <name type="scientific">Erwinia aeris</name>
    <dbReference type="NCBI Taxonomy" id="3239803"/>
    <lineage>
        <taxon>Bacteria</taxon>
        <taxon>Pseudomonadati</taxon>
        <taxon>Pseudomonadota</taxon>
        <taxon>Gammaproteobacteria</taxon>
        <taxon>Enterobacterales</taxon>
        <taxon>Erwiniaceae</taxon>
        <taxon>Erwinia</taxon>
    </lineage>
</organism>
<dbReference type="EMBL" id="JBGFFX010000017">
    <property type="protein sequence ID" value="MEY8773002.1"/>
    <property type="molecule type" value="Genomic_DNA"/>
</dbReference>
<reference evidence="1 2" key="1">
    <citation type="submission" date="2024-07" db="EMBL/GenBank/DDBJ databases">
        <authorList>
            <person name="Hebao G."/>
        </authorList>
    </citation>
    <scope>NUCLEOTIDE SEQUENCE [LARGE SCALE GENOMIC DNA]</scope>
    <source>
        <strain evidence="1 2">ACCC 02193</strain>
    </source>
</reference>
<dbReference type="Proteomes" id="UP001565243">
    <property type="component" value="Unassembled WGS sequence"/>
</dbReference>
<evidence type="ECO:0000313" key="1">
    <source>
        <dbReference type="EMBL" id="MEY8773002.1"/>
    </source>
</evidence>
<gene>
    <name evidence="1" type="ORF">AB6T85_21560</name>
</gene>
<accession>A0ABV4EDH4</accession>